<protein>
    <submittedName>
        <fullName evidence="1">723_t:CDS:1</fullName>
    </submittedName>
</protein>
<reference evidence="1" key="1">
    <citation type="submission" date="2021-06" db="EMBL/GenBank/DDBJ databases">
        <authorList>
            <person name="Kallberg Y."/>
            <person name="Tangrot J."/>
            <person name="Rosling A."/>
        </authorList>
    </citation>
    <scope>NUCLEOTIDE SEQUENCE</scope>
    <source>
        <strain evidence="1">28 12/20/2015</strain>
    </source>
</reference>
<keyword evidence="2" id="KW-1185">Reference proteome</keyword>
<accession>A0ACA9R6M6</accession>
<evidence type="ECO:0000313" key="1">
    <source>
        <dbReference type="EMBL" id="CAG8779020.1"/>
    </source>
</evidence>
<name>A0ACA9R6M6_9GLOM</name>
<proteinExistence type="predicted"/>
<feature type="non-terminal residue" evidence="1">
    <location>
        <position position="56"/>
    </location>
</feature>
<evidence type="ECO:0000313" key="2">
    <source>
        <dbReference type="Proteomes" id="UP000789366"/>
    </source>
</evidence>
<comment type="caution">
    <text evidence="1">The sequence shown here is derived from an EMBL/GenBank/DDBJ whole genome shotgun (WGS) entry which is preliminary data.</text>
</comment>
<dbReference type="Proteomes" id="UP000789366">
    <property type="component" value="Unassembled WGS sequence"/>
</dbReference>
<feature type="non-terminal residue" evidence="1">
    <location>
        <position position="1"/>
    </location>
</feature>
<dbReference type="EMBL" id="CAJVPW010059094">
    <property type="protein sequence ID" value="CAG8779020.1"/>
    <property type="molecule type" value="Genomic_DNA"/>
</dbReference>
<gene>
    <name evidence="1" type="ORF">SPELUC_LOCUS16267</name>
</gene>
<sequence length="56" mass="6349">HLNTLMNKLTSGGSDFQGDHDSSMISSFKSVIQTQEQEIIELKETIRQLAEQLENQ</sequence>
<organism evidence="1 2">
    <name type="scientific">Cetraspora pellucida</name>
    <dbReference type="NCBI Taxonomy" id="1433469"/>
    <lineage>
        <taxon>Eukaryota</taxon>
        <taxon>Fungi</taxon>
        <taxon>Fungi incertae sedis</taxon>
        <taxon>Mucoromycota</taxon>
        <taxon>Glomeromycotina</taxon>
        <taxon>Glomeromycetes</taxon>
        <taxon>Diversisporales</taxon>
        <taxon>Gigasporaceae</taxon>
        <taxon>Cetraspora</taxon>
    </lineage>
</organism>